<dbReference type="STRING" id="45607.A0A2T0FHU5"/>
<dbReference type="PANTHER" id="PTHR47563">
    <property type="entry name" value="PROTEIN FMP25, MITOCHONDRIAL"/>
    <property type="match status" value="1"/>
</dbReference>
<dbReference type="PROSITE" id="PS50012">
    <property type="entry name" value="RCC1_3"/>
    <property type="match status" value="2"/>
</dbReference>
<dbReference type="PRINTS" id="PR00633">
    <property type="entry name" value="RCCNDNSATION"/>
</dbReference>
<accession>A0A2T0FHU5</accession>
<name>A0A2T0FHU5_9ASCO</name>
<comment type="caution">
    <text evidence="3">The sequence shown here is derived from an EMBL/GenBank/DDBJ whole genome shotgun (WGS) entry which is preliminary data.</text>
</comment>
<dbReference type="Pfam" id="PF13540">
    <property type="entry name" value="RCC1_2"/>
    <property type="match status" value="1"/>
</dbReference>
<keyword evidence="4" id="KW-1185">Reference proteome</keyword>
<dbReference type="EMBL" id="NDIQ01000021">
    <property type="protein sequence ID" value="PRT54571.1"/>
    <property type="molecule type" value="Genomic_DNA"/>
</dbReference>
<dbReference type="RefSeq" id="XP_024664516.1">
    <property type="nucleotide sequence ID" value="XM_024808748.1"/>
</dbReference>
<reference evidence="3 4" key="1">
    <citation type="submission" date="2017-04" db="EMBL/GenBank/DDBJ databases">
        <title>Genome sequencing of [Candida] sorbophila.</title>
        <authorList>
            <person name="Ahn J.O."/>
        </authorList>
    </citation>
    <scope>NUCLEOTIDE SEQUENCE [LARGE SCALE GENOMIC DNA]</scope>
    <source>
        <strain evidence="3 4">DS02</strain>
    </source>
</reference>
<keyword evidence="2" id="KW-0732">Signal</keyword>
<dbReference type="InterPro" id="IPR009091">
    <property type="entry name" value="RCC1/BLIP-II"/>
</dbReference>
<dbReference type="InterPro" id="IPR053245">
    <property type="entry name" value="MitoProcess-Associated"/>
</dbReference>
<dbReference type="AlphaFoldDB" id="A0A2T0FHU5"/>
<dbReference type="SUPFAM" id="SSF50985">
    <property type="entry name" value="RCC1/BLIP-II"/>
    <property type="match status" value="1"/>
</dbReference>
<feature type="signal peptide" evidence="2">
    <location>
        <begin position="1"/>
        <end position="26"/>
    </location>
</feature>
<dbReference type="GO" id="GO:0005743">
    <property type="term" value="C:mitochondrial inner membrane"/>
    <property type="evidence" value="ECO:0007669"/>
    <property type="project" value="TreeGrafter"/>
</dbReference>
<dbReference type="Pfam" id="PF00415">
    <property type="entry name" value="RCC1"/>
    <property type="match status" value="1"/>
</dbReference>
<dbReference type="Gene3D" id="2.130.10.30">
    <property type="entry name" value="Regulator of chromosome condensation 1/beta-lactamase-inhibitor protein II"/>
    <property type="match status" value="1"/>
</dbReference>
<feature type="repeat" description="RCC1" evidence="1">
    <location>
        <begin position="226"/>
        <end position="283"/>
    </location>
</feature>
<protein>
    <submittedName>
        <fullName evidence="3">Protein FMP25, mitochondrial</fullName>
    </submittedName>
</protein>
<organism evidence="3 4">
    <name type="scientific">Wickerhamiella sorbophila</name>
    <dbReference type="NCBI Taxonomy" id="45607"/>
    <lineage>
        <taxon>Eukaryota</taxon>
        <taxon>Fungi</taxon>
        <taxon>Dikarya</taxon>
        <taxon>Ascomycota</taxon>
        <taxon>Saccharomycotina</taxon>
        <taxon>Dipodascomycetes</taxon>
        <taxon>Dipodascales</taxon>
        <taxon>Trichomonascaceae</taxon>
        <taxon>Wickerhamiella</taxon>
    </lineage>
</organism>
<feature type="chain" id="PRO_5015631254" evidence="2">
    <location>
        <begin position="27"/>
        <end position="407"/>
    </location>
</feature>
<evidence type="ECO:0000313" key="3">
    <source>
        <dbReference type="EMBL" id="PRT54571.1"/>
    </source>
</evidence>
<dbReference type="GO" id="GO:0034551">
    <property type="term" value="P:mitochondrial respiratory chain complex III assembly"/>
    <property type="evidence" value="ECO:0007669"/>
    <property type="project" value="TreeGrafter"/>
</dbReference>
<evidence type="ECO:0000256" key="1">
    <source>
        <dbReference type="PROSITE-ProRule" id="PRU00235"/>
    </source>
</evidence>
<feature type="repeat" description="RCC1" evidence="1">
    <location>
        <begin position="351"/>
        <end position="406"/>
    </location>
</feature>
<dbReference type="OrthoDB" id="10256179at2759"/>
<proteinExistence type="predicted"/>
<dbReference type="InterPro" id="IPR000408">
    <property type="entry name" value="Reg_chr_condens"/>
</dbReference>
<evidence type="ECO:0000313" key="4">
    <source>
        <dbReference type="Proteomes" id="UP000238350"/>
    </source>
</evidence>
<dbReference type="Proteomes" id="UP000238350">
    <property type="component" value="Unassembled WGS sequence"/>
</dbReference>
<evidence type="ECO:0000256" key="2">
    <source>
        <dbReference type="SAM" id="SignalP"/>
    </source>
</evidence>
<dbReference type="PANTHER" id="PTHR47563:SF1">
    <property type="entry name" value="PROTEIN FMP25, MITOCHONDRIAL"/>
    <property type="match status" value="1"/>
</dbReference>
<dbReference type="GeneID" id="36515939"/>
<sequence>MFKRINLWKAGAFVGSASALAGTAFAEGPTLGVYIWGDNQHGLIDTNDGNLSIRTPTRVPFLDGQRLRDLSLSSMVAAAVLKNGSVVQWTHPEKHDVVLKGKSVKKVKVTNDTILALSSGGDVWSWTKDEKKPLKFKVNDGLGWFEKIVDVDAGEDHVACLTSKGRVLTGMLRQPDEHNGQLGQASFSAFDPPPRPFELRLVKLIPEQVVQTACGASTTLFRTVSGDVYGCGSNAYGQLMLPYTFKNTKVSVPTKSTTRLNGGLGPVTNIAAGGEVTYLQTADKCLVVGNGITGQFGTGSLAHCQAEPLQMPLLTGLEEYNEKLGKVETASPTLWSVSPTHTFVKLSGGSGSWFVWGNNLKGELGTGKTAKLIKPTLVGQLENITANSVGDTFVAGNSVSACFTKCT</sequence>
<gene>
    <name evidence="3" type="ORF">B9G98_02191</name>
</gene>